<feature type="non-terminal residue" evidence="1">
    <location>
        <position position="96"/>
    </location>
</feature>
<gene>
    <name evidence="1" type="ORF">PEVE_00001746</name>
</gene>
<accession>A0ABN8LKR8</accession>
<organism evidence="1 2">
    <name type="scientific">Porites evermanni</name>
    <dbReference type="NCBI Taxonomy" id="104178"/>
    <lineage>
        <taxon>Eukaryota</taxon>
        <taxon>Metazoa</taxon>
        <taxon>Cnidaria</taxon>
        <taxon>Anthozoa</taxon>
        <taxon>Hexacorallia</taxon>
        <taxon>Scleractinia</taxon>
        <taxon>Fungiina</taxon>
        <taxon>Poritidae</taxon>
        <taxon>Porites</taxon>
    </lineage>
</organism>
<proteinExistence type="predicted"/>
<reference evidence="1 2" key="1">
    <citation type="submission" date="2022-05" db="EMBL/GenBank/DDBJ databases">
        <authorList>
            <consortium name="Genoscope - CEA"/>
            <person name="William W."/>
        </authorList>
    </citation>
    <scope>NUCLEOTIDE SEQUENCE [LARGE SCALE GENOMIC DNA]</scope>
</reference>
<name>A0ABN8LKR8_9CNID</name>
<protein>
    <submittedName>
        <fullName evidence="1">Uncharacterized protein</fullName>
    </submittedName>
</protein>
<feature type="non-terminal residue" evidence="1">
    <location>
        <position position="1"/>
    </location>
</feature>
<sequence>VSSHNLFSSTKRRARLGIRGFPRLKCQTCTSRNKNHCQKKLQSFQSSLPIIISSNSSRARLFFFFRTKGVDYLRELIHLNIVNLKPCPYIACFIIS</sequence>
<evidence type="ECO:0000313" key="2">
    <source>
        <dbReference type="Proteomes" id="UP001159427"/>
    </source>
</evidence>
<keyword evidence="2" id="KW-1185">Reference proteome</keyword>
<comment type="caution">
    <text evidence="1">The sequence shown here is derived from an EMBL/GenBank/DDBJ whole genome shotgun (WGS) entry which is preliminary data.</text>
</comment>
<dbReference type="EMBL" id="CALNXI010000011">
    <property type="protein sequence ID" value="CAH3014550.1"/>
    <property type="molecule type" value="Genomic_DNA"/>
</dbReference>
<dbReference type="Proteomes" id="UP001159427">
    <property type="component" value="Unassembled WGS sequence"/>
</dbReference>
<evidence type="ECO:0000313" key="1">
    <source>
        <dbReference type="EMBL" id="CAH3014550.1"/>
    </source>
</evidence>